<evidence type="ECO:0000256" key="1">
    <source>
        <dbReference type="ARBA" id="ARBA00010247"/>
    </source>
</evidence>
<dbReference type="Proteomes" id="UP000296049">
    <property type="component" value="Unassembled WGS sequence"/>
</dbReference>
<protein>
    <recommendedName>
        <fullName evidence="4">Large ribosomal subunit protein eL29</fullName>
    </recommendedName>
    <alternativeName>
        <fullName evidence="5">60S ribosomal protein L29</fullName>
    </alternativeName>
</protein>
<evidence type="ECO:0000256" key="6">
    <source>
        <dbReference type="SAM" id="MobiDB-lite"/>
    </source>
</evidence>
<proteinExistence type="inferred from homology"/>
<name>R0LAC1_ANAPL</name>
<reference evidence="8" key="1">
    <citation type="journal article" date="2013" name="Nat. Genet.">
        <title>The duck genome and transcriptome provide insight into an avian influenza virus reservoir species.</title>
        <authorList>
            <person name="Huang Y."/>
            <person name="Li Y."/>
            <person name="Burt D.W."/>
            <person name="Chen H."/>
            <person name="Zhang Y."/>
            <person name="Qian W."/>
            <person name="Kim H."/>
            <person name="Gan S."/>
            <person name="Zhao Y."/>
            <person name="Li J."/>
            <person name="Yi K."/>
            <person name="Feng H."/>
            <person name="Zhu P."/>
            <person name="Li B."/>
            <person name="Liu Q."/>
            <person name="Fairley S."/>
            <person name="Magor K.E."/>
            <person name="Du Z."/>
            <person name="Hu X."/>
            <person name="Goodman L."/>
            <person name="Tafer H."/>
            <person name="Vignal A."/>
            <person name="Lee T."/>
            <person name="Kim K.W."/>
            <person name="Sheng Z."/>
            <person name="An Y."/>
            <person name="Searle S."/>
            <person name="Herrero J."/>
            <person name="Groenen M.A."/>
            <person name="Crooijmans R.P."/>
            <person name="Faraut T."/>
            <person name="Cai Q."/>
            <person name="Webster R.G."/>
            <person name="Aldridge J.R."/>
            <person name="Warren W.C."/>
            <person name="Bartschat S."/>
            <person name="Kehr S."/>
            <person name="Marz M."/>
            <person name="Stadler P.F."/>
            <person name="Smith J."/>
            <person name="Kraus R.H."/>
            <person name="Zhao Y."/>
            <person name="Ren L."/>
            <person name="Fei J."/>
            <person name="Morisson M."/>
            <person name="Kaiser P."/>
            <person name="Griffin D.K."/>
            <person name="Rao M."/>
            <person name="Pitel F."/>
            <person name="Wang J."/>
            <person name="Li N."/>
        </authorList>
    </citation>
    <scope>NUCLEOTIDE SEQUENCE [LARGE SCALE GENOMIC DNA]</scope>
</reference>
<keyword evidence="8" id="KW-1185">Reference proteome</keyword>
<evidence type="ECO:0000313" key="7">
    <source>
        <dbReference type="EMBL" id="EOA97237.1"/>
    </source>
</evidence>
<evidence type="ECO:0000313" key="8">
    <source>
        <dbReference type="Proteomes" id="UP000296049"/>
    </source>
</evidence>
<organism evidence="7 8">
    <name type="scientific">Anas platyrhynchos</name>
    <name type="common">Mallard</name>
    <name type="synonym">Anas boschas</name>
    <dbReference type="NCBI Taxonomy" id="8839"/>
    <lineage>
        <taxon>Eukaryota</taxon>
        <taxon>Metazoa</taxon>
        <taxon>Chordata</taxon>
        <taxon>Craniata</taxon>
        <taxon>Vertebrata</taxon>
        <taxon>Euteleostomi</taxon>
        <taxon>Archelosauria</taxon>
        <taxon>Archosauria</taxon>
        <taxon>Dinosauria</taxon>
        <taxon>Saurischia</taxon>
        <taxon>Theropoda</taxon>
        <taxon>Coelurosauria</taxon>
        <taxon>Aves</taxon>
        <taxon>Neognathae</taxon>
        <taxon>Galloanserae</taxon>
        <taxon>Anseriformes</taxon>
        <taxon>Anatidae</taxon>
        <taxon>Anatinae</taxon>
        <taxon>Anas</taxon>
    </lineage>
</organism>
<evidence type="ECO:0000256" key="4">
    <source>
        <dbReference type="ARBA" id="ARBA00035222"/>
    </source>
</evidence>
<sequence>MGASGESTEGMHQCDSTEDDRGLLPLSGYFHQHELLYCLLRAITDRDNSCRTVSLRKDLLCSMAEISEHPPKHAISKVYNAKQSLLSVLKAQRQVLVLHKEPRPTVYGGSWQQVCGRSEFSCDMPMSWSYLCVVPASQLADGLRHQPYLQPLAALAIPKAGSGKAGSVPLEEGDPIYAGQTPVIGKVLGSQDKAPKYFMGWPKELGLCFPKEKGKGLLGQMLSPQGCRDEDVMLGMLQGAAQPVGEREAHTELCFAERLPSHRRLNRALRGSQHCAILLRQKCLASPACSLWVRDSREGHGLCSEQGLQDDAGHRAVLEELQPCLRANLLSCFVERTSWIMVLQMKGFSHCIRRVAARKWHRNGIKKPRTHRYESLKGVDPKFLRNMRFAKKHNKKGLKKMQANNAKQAALQKKD</sequence>
<evidence type="ECO:0000256" key="2">
    <source>
        <dbReference type="ARBA" id="ARBA00022980"/>
    </source>
</evidence>
<dbReference type="GO" id="GO:0003735">
    <property type="term" value="F:structural constituent of ribosome"/>
    <property type="evidence" value="ECO:0007669"/>
    <property type="project" value="InterPro"/>
</dbReference>
<accession>R0LAC1</accession>
<dbReference type="EMBL" id="KB743740">
    <property type="protein sequence ID" value="EOA97237.1"/>
    <property type="molecule type" value="Genomic_DNA"/>
</dbReference>
<dbReference type="GO" id="GO:0002181">
    <property type="term" value="P:cytoplasmic translation"/>
    <property type="evidence" value="ECO:0007669"/>
    <property type="project" value="TreeGrafter"/>
</dbReference>
<dbReference type="PANTHER" id="PTHR12884">
    <property type="entry name" value="60S RIBOSOMAL PROTEIN L29"/>
    <property type="match status" value="1"/>
</dbReference>
<keyword evidence="3" id="KW-0687">Ribonucleoprotein</keyword>
<gene>
    <name evidence="7" type="ORF">Anapl_05045</name>
</gene>
<dbReference type="Gene3D" id="6.10.140.1730">
    <property type="match status" value="1"/>
</dbReference>
<keyword evidence="2 7" id="KW-0689">Ribosomal protein</keyword>
<dbReference type="AlphaFoldDB" id="R0LAC1"/>
<evidence type="ECO:0000256" key="5">
    <source>
        <dbReference type="ARBA" id="ARBA00035328"/>
    </source>
</evidence>
<dbReference type="GO" id="GO:0022625">
    <property type="term" value="C:cytosolic large ribosomal subunit"/>
    <property type="evidence" value="ECO:0007669"/>
    <property type="project" value="TreeGrafter"/>
</dbReference>
<comment type="similarity">
    <text evidence="1">Belongs to the eukaryotic ribosomal protein eL29 family.</text>
</comment>
<dbReference type="InterPro" id="IPR002673">
    <property type="entry name" value="Ribosomal_eL29"/>
</dbReference>
<feature type="region of interest" description="Disordered" evidence="6">
    <location>
        <begin position="395"/>
        <end position="415"/>
    </location>
</feature>
<dbReference type="PANTHER" id="PTHR12884:SF0">
    <property type="entry name" value="60S RIBOSOMAL PROTEIN L29"/>
    <property type="match status" value="1"/>
</dbReference>
<evidence type="ECO:0000256" key="3">
    <source>
        <dbReference type="ARBA" id="ARBA00023274"/>
    </source>
</evidence>
<feature type="compositionally biased region" description="Low complexity" evidence="6">
    <location>
        <begin position="400"/>
        <end position="415"/>
    </location>
</feature>
<dbReference type="Pfam" id="PF01779">
    <property type="entry name" value="Ribosomal_L29e"/>
    <property type="match status" value="1"/>
</dbReference>